<dbReference type="EMBL" id="CP072385">
    <property type="protein sequence ID" value="QUC12348.1"/>
    <property type="molecule type" value="Genomic_DNA"/>
</dbReference>
<dbReference type="RefSeq" id="WP_123824216.1">
    <property type="nucleotide sequence ID" value="NZ_CP040007.1"/>
</dbReference>
<gene>
    <name evidence="1" type="ORF">J5A53_06640</name>
</gene>
<evidence type="ECO:0000313" key="2">
    <source>
        <dbReference type="Proteomes" id="UP000677180"/>
    </source>
</evidence>
<evidence type="ECO:0000313" key="1">
    <source>
        <dbReference type="EMBL" id="QUC12348.1"/>
    </source>
</evidence>
<accession>A0AB37I6N6</accession>
<proteinExistence type="predicted"/>
<protein>
    <submittedName>
        <fullName evidence="1">Uncharacterized protein</fullName>
    </submittedName>
</protein>
<name>A0AB37I6N6_9ACTN</name>
<organism evidence="1 2">
    <name type="scientific">Arachnia propionica</name>
    <dbReference type="NCBI Taxonomy" id="1750"/>
    <lineage>
        <taxon>Bacteria</taxon>
        <taxon>Bacillati</taxon>
        <taxon>Actinomycetota</taxon>
        <taxon>Actinomycetes</taxon>
        <taxon>Propionibacteriales</taxon>
        <taxon>Propionibacteriaceae</taxon>
        <taxon>Arachnia</taxon>
    </lineage>
</organism>
<sequence length="212" mass="23281">MLVIIKPDLGIESSQKFTFHHRTGQLIKPTGVSQKIEVGQHGIGFTTQLLIGALQLLPNHSPTHLKITKPLAQLLTNQPAIRVHLGAQGVGGDHYSVRGKRLEQLGQGRDLNGPVSHLPPYQDRARGVLQDCRPVSASAAHGFAINRDHRSSLDGASTPVHPEHQASVEVIRVQALKRPADRGLRRQLLFSLQTQFDRVRGIQISGMPLDHH</sequence>
<dbReference type="Proteomes" id="UP000677180">
    <property type="component" value="Chromosome"/>
</dbReference>
<dbReference type="AlphaFoldDB" id="A0AB37I6N6"/>
<reference evidence="1" key="1">
    <citation type="submission" date="2021-03" db="EMBL/GenBank/DDBJ databases">
        <title>Human Oral Microbial Genomes.</title>
        <authorList>
            <person name="Johnston C.D."/>
            <person name="Chen T."/>
            <person name="Dewhirst F.E."/>
        </authorList>
    </citation>
    <scope>NUCLEOTIDE SEQUENCE</scope>
    <source>
        <strain evidence="1">F0714</strain>
    </source>
</reference>